<evidence type="ECO:0000313" key="1">
    <source>
        <dbReference type="EMBL" id="RYJ38727.1"/>
    </source>
</evidence>
<keyword evidence="3" id="KW-1185">Reference proteome</keyword>
<dbReference type="EMBL" id="JUIV01000007">
    <property type="protein sequence ID" value="RYJ38727.1"/>
    <property type="molecule type" value="Genomic_DNA"/>
</dbReference>
<dbReference type="Proteomes" id="UP000290433">
    <property type="component" value="Unassembled WGS sequence"/>
</dbReference>
<organism evidence="1 4">
    <name type="scientific">Flavobacterium anhuiense</name>
    <dbReference type="NCBI Taxonomy" id="459526"/>
    <lineage>
        <taxon>Bacteria</taxon>
        <taxon>Pseudomonadati</taxon>
        <taxon>Bacteroidota</taxon>
        <taxon>Flavobacteriia</taxon>
        <taxon>Flavobacteriales</taxon>
        <taxon>Flavobacteriaceae</taxon>
        <taxon>Flavobacterium</taxon>
    </lineage>
</organism>
<dbReference type="Gene3D" id="1.10.238.120">
    <property type="entry name" value="Jann4075-like"/>
    <property type="match status" value="1"/>
</dbReference>
<dbReference type="InterPro" id="IPR021274">
    <property type="entry name" value="DUF2853"/>
</dbReference>
<dbReference type="AlphaFoldDB" id="A0A1G5FN52"/>
<comment type="caution">
    <text evidence="1">The sequence shown here is derived from an EMBL/GenBank/DDBJ whole genome shotgun (WGS) entry which is preliminary data.</text>
</comment>
<protein>
    <submittedName>
        <fullName evidence="1">DUF2853 domain containing protein</fullName>
    </submittedName>
</protein>
<dbReference type="EMBL" id="FMVC01000003">
    <property type="protein sequence ID" value="SCY40591.1"/>
    <property type="molecule type" value="Genomic_DNA"/>
</dbReference>
<dbReference type="SUPFAM" id="SSF158587">
    <property type="entry name" value="Jann4075-like"/>
    <property type="match status" value="1"/>
</dbReference>
<evidence type="ECO:0000313" key="2">
    <source>
        <dbReference type="EMBL" id="SCY40591.1"/>
    </source>
</evidence>
<dbReference type="Proteomes" id="UP000199307">
    <property type="component" value="Unassembled WGS sequence"/>
</dbReference>
<accession>A0A1G5FN52</accession>
<dbReference type="RefSeq" id="WP_091131571.1">
    <property type="nucleotide sequence ID" value="NZ_FMVC01000003.1"/>
</dbReference>
<evidence type="ECO:0000313" key="3">
    <source>
        <dbReference type="Proteomes" id="UP000199307"/>
    </source>
</evidence>
<reference evidence="2 3" key="2">
    <citation type="submission" date="2016-10" db="EMBL/GenBank/DDBJ databases">
        <authorList>
            <person name="Varghese N."/>
            <person name="Submissions S."/>
        </authorList>
    </citation>
    <scope>NUCLEOTIDE SEQUENCE [LARGE SCALE GENOMIC DNA]</scope>
    <source>
        <strain evidence="2 3">CGMCC 1.6859</strain>
    </source>
</reference>
<name>A0A1G5FN52_9FLAO</name>
<dbReference type="Pfam" id="PF11015">
    <property type="entry name" value="DUF2853"/>
    <property type="match status" value="1"/>
</dbReference>
<dbReference type="OrthoDB" id="9812542at2"/>
<dbReference type="InterPro" id="IPR023154">
    <property type="entry name" value="Jann4075-like_sf"/>
</dbReference>
<proteinExistence type="predicted"/>
<evidence type="ECO:0000313" key="4">
    <source>
        <dbReference type="Proteomes" id="UP000290433"/>
    </source>
</evidence>
<gene>
    <name evidence="1" type="ORF">NU08_2313</name>
    <name evidence="2" type="ORF">SAMN02927916_1952</name>
</gene>
<reference evidence="1 4" key="1">
    <citation type="submission" date="2014-12" db="EMBL/GenBank/DDBJ databases">
        <title>Genome sequence of Flavobacterium anhuiense RCM74.</title>
        <authorList>
            <person name="Kim J.F."/>
            <person name="Song J.Y."/>
            <person name="Kwak M.-J."/>
            <person name="Lee S.-W."/>
        </authorList>
    </citation>
    <scope>NUCLEOTIDE SEQUENCE [LARGE SCALE GENOMIC DNA]</scope>
    <source>
        <strain evidence="1 4">RCM74</strain>
    </source>
</reference>
<sequence length="113" mass="12703">MSKREELIKKYASDLKDKCGVTPNMDLLTKVTIGCGPSIYNDDASVVAGSQESELETVKNNFLVKKLGLKDSPELFGAIHAVLEKYGKSNKHKYRAVVYYLLTVHFKKESVYK</sequence>